<accession>A0A9P7Y3H9</accession>
<dbReference type="PANTHER" id="PTHR23132">
    <property type="entry name" value="D-ALANINE--D-ALANINE LIGASE"/>
    <property type="match status" value="1"/>
</dbReference>
<evidence type="ECO:0000313" key="6">
    <source>
        <dbReference type="EMBL" id="KAG9072679.1"/>
    </source>
</evidence>
<dbReference type="PANTHER" id="PTHR23132:SF23">
    <property type="entry name" value="D-ALANINE--D-ALANINE LIGASE B"/>
    <property type="match status" value="1"/>
</dbReference>
<keyword evidence="3" id="KW-0067">ATP-binding</keyword>
<dbReference type="SUPFAM" id="SSF56059">
    <property type="entry name" value="Glutathione synthetase ATP-binding domain-like"/>
    <property type="match status" value="1"/>
</dbReference>
<dbReference type="Proteomes" id="UP000707451">
    <property type="component" value="Unassembled WGS sequence"/>
</dbReference>
<dbReference type="GO" id="GO:0046872">
    <property type="term" value="F:metal ion binding"/>
    <property type="evidence" value="ECO:0007669"/>
    <property type="project" value="InterPro"/>
</dbReference>
<proteinExistence type="inferred from homology"/>
<gene>
    <name evidence="6" type="ORF">KI688_000451</name>
</gene>
<evidence type="ECO:0000259" key="5">
    <source>
        <dbReference type="PROSITE" id="PS50975"/>
    </source>
</evidence>
<comment type="similarity">
    <text evidence="1">Belongs to the D-alanine--D-alanine ligase family.</text>
</comment>
<evidence type="ECO:0000256" key="2">
    <source>
        <dbReference type="ARBA" id="ARBA00022598"/>
    </source>
</evidence>
<keyword evidence="3" id="KW-0547">Nucleotide-binding</keyword>
<dbReference type="OrthoDB" id="2013972at2759"/>
<feature type="region of interest" description="Disordered" evidence="4">
    <location>
        <begin position="214"/>
        <end position="236"/>
    </location>
</feature>
<name>A0A9P7Y3H9_9FUNG</name>
<sequence>MTPSKSAESHTTTGNPTTMWSVHVFASYALVKDIDKDKDDIDDSESYFITTNDVGEKMVTEWNPELRLGIKKAIDTIPHVYRQEWHYVGLDAIDRVIKRIEAKESDHDLHGRPLDPSKFPDLAGKNVLIKPVVLNFIDGMETDGWPGITVIKKLESRHIAFTGADSTLYYLDSDKALIKRHLVDSKTPTPGYCDIYSRLDEEMEALKAKVEEDANMAEEEGELKREMSKEELEEDREEEEMVQKAVLFEKLSKLKFPLLVKPANSSSSRGISTKSVVDTPKEAYERAMETKQIWGPVYVEEYITGREYTALVSGSSATGIKVFKVLERVFRSEIPERERMLTHDMKWGENSYGSDETVKTAQWWMQICSDADQERLQEIAKSIYASFGGNGYCRMDLREDHRSGQVYVVDVNANGSIDEDEDSAMGKILKASRLTLGQFFSILMEDAIHVRDNLVAKLKGHAHSELKNLAVLAATGGTKRPNAAIAVEDVVAHKNIRVSA</sequence>
<organism evidence="6 7">
    <name type="scientific">Linnemannia hyalina</name>
    <dbReference type="NCBI Taxonomy" id="64524"/>
    <lineage>
        <taxon>Eukaryota</taxon>
        <taxon>Fungi</taxon>
        <taxon>Fungi incertae sedis</taxon>
        <taxon>Mucoromycota</taxon>
        <taxon>Mortierellomycotina</taxon>
        <taxon>Mortierellomycetes</taxon>
        <taxon>Mortierellales</taxon>
        <taxon>Mortierellaceae</taxon>
        <taxon>Linnemannia</taxon>
    </lineage>
</organism>
<dbReference type="GO" id="GO:0005524">
    <property type="term" value="F:ATP binding"/>
    <property type="evidence" value="ECO:0007669"/>
    <property type="project" value="UniProtKB-UniRule"/>
</dbReference>
<dbReference type="GO" id="GO:0008716">
    <property type="term" value="F:D-alanine-D-alanine ligase activity"/>
    <property type="evidence" value="ECO:0007669"/>
    <property type="project" value="InterPro"/>
</dbReference>
<dbReference type="EMBL" id="JAHRHY010000001">
    <property type="protein sequence ID" value="KAG9072679.1"/>
    <property type="molecule type" value="Genomic_DNA"/>
</dbReference>
<evidence type="ECO:0000256" key="4">
    <source>
        <dbReference type="SAM" id="MobiDB-lite"/>
    </source>
</evidence>
<dbReference type="InterPro" id="IPR011095">
    <property type="entry name" value="Dala_Dala_lig_C"/>
</dbReference>
<evidence type="ECO:0000313" key="7">
    <source>
        <dbReference type="Proteomes" id="UP000707451"/>
    </source>
</evidence>
<evidence type="ECO:0000256" key="1">
    <source>
        <dbReference type="ARBA" id="ARBA00010871"/>
    </source>
</evidence>
<keyword evidence="2" id="KW-0436">Ligase</keyword>
<dbReference type="Gene3D" id="3.30.1490.20">
    <property type="entry name" value="ATP-grasp fold, A domain"/>
    <property type="match status" value="1"/>
</dbReference>
<dbReference type="InterPro" id="IPR013815">
    <property type="entry name" value="ATP_grasp_subdomain_1"/>
</dbReference>
<dbReference type="PROSITE" id="PS50975">
    <property type="entry name" value="ATP_GRASP"/>
    <property type="match status" value="1"/>
</dbReference>
<keyword evidence="7" id="KW-1185">Reference proteome</keyword>
<comment type="caution">
    <text evidence="6">The sequence shown here is derived from an EMBL/GenBank/DDBJ whole genome shotgun (WGS) entry which is preliminary data.</text>
</comment>
<dbReference type="InterPro" id="IPR011761">
    <property type="entry name" value="ATP-grasp"/>
</dbReference>
<dbReference type="Gene3D" id="3.30.470.20">
    <property type="entry name" value="ATP-grasp fold, B domain"/>
    <property type="match status" value="1"/>
</dbReference>
<evidence type="ECO:0000256" key="3">
    <source>
        <dbReference type="PROSITE-ProRule" id="PRU00409"/>
    </source>
</evidence>
<dbReference type="Pfam" id="PF07478">
    <property type="entry name" value="Dala_Dala_lig_C"/>
    <property type="match status" value="1"/>
</dbReference>
<protein>
    <recommendedName>
        <fullName evidence="5">ATP-grasp domain-containing protein</fullName>
    </recommendedName>
</protein>
<reference evidence="6" key="1">
    <citation type="submission" date="2021-06" db="EMBL/GenBank/DDBJ databases">
        <title>Genome Sequence of Mortierella hyaline Strain SCG-10, a Cold-Adapted, Nitrate-Reducing Fungus Isolated from Soil in Minnesota, USA.</title>
        <authorList>
            <person name="Aldossari N."/>
        </authorList>
    </citation>
    <scope>NUCLEOTIDE SEQUENCE</scope>
    <source>
        <strain evidence="6">SCG-10</strain>
    </source>
</reference>
<feature type="domain" description="ATP-grasp" evidence="5">
    <location>
        <begin position="224"/>
        <end position="445"/>
    </location>
</feature>
<dbReference type="AlphaFoldDB" id="A0A9P7Y3H9"/>